<keyword evidence="4 7" id="KW-0812">Transmembrane</keyword>
<comment type="subcellular location">
    <subcellularLocation>
        <location evidence="1 7">Cell membrane</location>
        <topology evidence="1 7">Multi-pass membrane protein</topology>
    </subcellularLocation>
</comment>
<keyword evidence="6 7" id="KW-0472">Membrane</keyword>
<evidence type="ECO:0000256" key="4">
    <source>
        <dbReference type="ARBA" id="ARBA00022692"/>
    </source>
</evidence>
<proteinExistence type="inferred from homology"/>
<feature type="transmembrane region" description="Helical" evidence="7">
    <location>
        <begin position="236"/>
        <end position="258"/>
    </location>
</feature>
<dbReference type="Pfam" id="PF00528">
    <property type="entry name" value="BPD_transp_1"/>
    <property type="match status" value="1"/>
</dbReference>
<reference evidence="8" key="1">
    <citation type="submission" date="2019-11" db="EMBL/GenBank/DDBJ databases">
        <authorList>
            <person name="Feng L."/>
        </authorList>
    </citation>
    <scope>NUCLEOTIDE SEQUENCE</scope>
    <source>
        <strain evidence="8">AcaccaeLFYP115</strain>
    </source>
</reference>
<keyword evidence="3" id="KW-1003">Cell membrane</keyword>
<evidence type="ECO:0000256" key="3">
    <source>
        <dbReference type="ARBA" id="ARBA00022475"/>
    </source>
</evidence>
<sequence length="266" mass="29749">MTDPISKEQSEYLNQIQRKKYWIRVAQVLLLLLLLFAWETAVSKNILNGFIFSSPSRIIRCFYGMVTDHSIFLHIGVTLAETLVSFALITLFSVLIATILWWFPTAAKIIDPYLVVLNSLPKSALAPILIVWLGNNMKTIIITAISIAVFGSILNLYSGFLHVDKERLTLIRTLGGTKKDCLTMAVIPSCIPLLLSIMNVNIGLSLVGVIIGEFLAARSGLGYLIIYGSQVFKMDWVLMSIVLLCIIAMLLYALTGFIKKMYQRKI</sequence>
<dbReference type="PANTHER" id="PTHR30151:SF19">
    <property type="entry name" value="ABC TRANSPORTER PERMEASE"/>
    <property type="match status" value="1"/>
</dbReference>
<feature type="transmembrane region" description="Helical" evidence="7">
    <location>
        <begin position="115"/>
        <end position="134"/>
    </location>
</feature>
<evidence type="ECO:0000256" key="7">
    <source>
        <dbReference type="RuleBase" id="RU363032"/>
    </source>
</evidence>
<dbReference type="SUPFAM" id="SSF161098">
    <property type="entry name" value="MetI-like"/>
    <property type="match status" value="1"/>
</dbReference>
<dbReference type="EMBL" id="CACRSQ010000017">
    <property type="protein sequence ID" value="VYT44026.1"/>
    <property type="molecule type" value="Genomic_DNA"/>
</dbReference>
<protein>
    <submittedName>
        <fullName evidence="8">Aliphatic sulfonates transport permease protein SsuC</fullName>
    </submittedName>
</protein>
<feature type="transmembrane region" description="Helical" evidence="7">
    <location>
        <begin position="140"/>
        <end position="163"/>
    </location>
</feature>
<dbReference type="GeneID" id="69468819"/>
<feature type="transmembrane region" description="Helical" evidence="7">
    <location>
        <begin position="83"/>
        <end position="103"/>
    </location>
</feature>
<gene>
    <name evidence="8" type="primary">ssuC_1</name>
    <name evidence="8" type="ORF">ACLFYP115_00038</name>
</gene>
<dbReference type="RefSeq" id="WP_006566350.1">
    <property type="nucleotide sequence ID" value="NZ_BAABRZ010000006.1"/>
</dbReference>
<dbReference type="InterPro" id="IPR000515">
    <property type="entry name" value="MetI-like"/>
</dbReference>
<keyword evidence="2 7" id="KW-0813">Transport</keyword>
<comment type="similarity">
    <text evidence="7">Belongs to the binding-protein-dependent transport system permease family.</text>
</comment>
<keyword evidence="5 7" id="KW-1133">Transmembrane helix</keyword>
<organism evidence="8">
    <name type="scientific">Anaerostipes caccae</name>
    <dbReference type="NCBI Taxonomy" id="105841"/>
    <lineage>
        <taxon>Bacteria</taxon>
        <taxon>Bacillati</taxon>
        <taxon>Bacillota</taxon>
        <taxon>Clostridia</taxon>
        <taxon>Lachnospirales</taxon>
        <taxon>Lachnospiraceae</taxon>
        <taxon>Anaerostipes</taxon>
    </lineage>
</organism>
<dbReference type="InterPro" id="IPR035906">
    <property type="entry name" value="MetI-like_sf"/>
</dbReference>
<dbReference type="GO" id="GO:0055085">
    <property type="term" value="P:transmembrane transport"/>
    <property type="evidence" value="ECO:0007669"/>
    <property type="project" value="InterPro"/>
</dbReference>
<feature type="transmembrane region" description="Helical" evidence="7">
    <location>
        <begin position="21"/>
        <end position="38"/>
    </location>
</feature>
<evidence type="ECO:0000313" key="8">
    <source>
        <dbReference type="EMBL" id="VYT44026.1"/>
    </source>
</evidence>
<evidence type="ECO:0000256" key="2">
    <source>
        <dbReference type="ARBA" id="ARBA00022448"/>
    </source>
</evidence>
<dbReference type="PROSITE" id="PS50928">
    <property type="entry name" value="ABC_TM1"/>
    <property type="match status" value="1"/>
</dbReference>
<name>A0A6N2WSK0_9FIRM</name>
<dbReference type="CDD" id="cd06261">
    <property type="entry name" value="TM_PBP2"/>
    <property type="match status" value="1"/>
</dbReference>
<evidence type="ECO:0000256" key="1">
    <source>
        <dbReference type="ARBA" id="ARBA00004651"/>
    </source>
</evidence>
<dbReference type="GO" id="GO:0005886">
    <property type="term" value="C:plasma membrane"/>
    <property type="evidence" value="ECO:0007669"/>
    <property type="project" value="UniProtKB-SubCell"/>
</dbReference>
<dbReference type="PANTHER" id="PTHR30151">
    <property type="entry name" value="ALKANE SULFONATE ABC TRANSPORTER-RELATED, MEMBRANE SUBUNIT"/>
    <property type="match status" value="1"/>
</dbReference>
<dbReference type="AlphaFoldDB" id="A0A6N2WSK0"/>
<accession>A0A6N2WSK0</accession>
<dbReference type="Gene3D" id="1.10.3720.10">
    <property type="entry name" value="MetI-like"/>
    <property type="match status" value="1"/>
</dbReference>
<evidence type="ECO:0000256" key="5">
    <source>
        <dbReference type="ARBA" id="ARBA00022989"/>
    </source>
</evidence>
<evidence type="ECO:0000256" key="6">
    <source>
        <dbReference type="ARBA" id="ARBA00023136"/>
    </source>
</evidence>
<feature type="transmembrane region" description="Helical" evidence="7">
    <location>
        <begin position="184"/>
        <end position="216"/>
    </location>
</feature>